<reference evidence="2" key="1">
    <citation type="journal article" date="2015" name="Genome Biol. Evol.">
        <title>Organellar Genomes of White Spruce (Picea glauca): Assembly and Annotation.</title>
        <authorList>
            <person name="Jackman S.D."/>
            <person name="Warren R.L."/>
            <person name="Gibb E.A."/>
            <person name="Vandervalk B.P."/>
            <person name="Mohamadi H."/>
            <person name="Chu J."/>
            <person name="Raymond A."/>
            <person name="Pleasance S."/>
            <person name="Coope R."/>
            <person name="Wildung M.R."/>
            <person name="Ritland C.E."/>
            <person name="Bousquet J."/>
            <person name="Jones S.J."/>
            <person name="Bohlmann J."/>
            <person name="Birol I."/>
        </authorList>
    </citation>
    <scope>NUCLEOTIDE SEQUENCE [LARGE SCALE GENOMIC DNA]</scope>
    <source>
        <tissue evidence="2">Flushing bud</tissue>
    </source>
</reference>
<evidence type="ECO:0000313" key="2">
    <source>
        <dbReference type="EMBL" id="KUM48398.1"/>
    </source>
</evidence>
<gene>
    <name evidence="2" type="ORF">ABT39_MTgene5398</name>
</gene>
<proteinExistence type="predicted"/>
<keyword evidence="1" id="KW-0472">Membrane</keyword>
<accession>A0A117NHH8</accession>
<keyword evidence="1" id="KW-0812">Transmembrane</keyword>
<dbReference type="EMBL" id="LKAM01000006">
    <property type="protein sequence ID" value="KUM48398.1"/>
    <property type="molecule type" value="Genomic_DNA"/>
</dbReference>
<geneLocation type="mitochondrion" evidence="2"/>
<dbReference type="AlphaFoldDB" id="A0A117NHH8"/>
<keyword evidence="1" id="KW-1133">Transmembrane helix</keyword>
<comment type="caution">
    <text evidence="2">The sequence shown here is derived from an EMBL/GenBank/DDBJ whole genome shotgun (WGS) entry which is preliminary data.</text>
</comment>
<organism evidence="2">
    <name type="scientific">Picea glauca</name>
    <name type="common">White spruce</name>
    <name type="synonym">Pinus glauca</name>
    <dbReference type="NCBI Taxonomy" id="3330"/>
    <lineage>
        <taxon>Eukaryota</taxon>
        <taxon>Viridiplantae</taxon>
        <taxon>Streptophyta</taxon>
        <taxon>Embryophyta</taxon>
        <taxon>Tracheophyta</taxon>
        <taxon>Spermatophyta</taxon>
        <taxon>Pinopsida</taxon>
        <taxon>Pinidae</taxon>
        <taxon>Conifers I</taxon>
        <taxon>Pinales</taxon>
        <taxon>Pinaceae</taxon>
        <taxon>Picea</taxon>
    </lineage>
</organism>
<keyword evidence="2" id="KW-0496">Mitochondrion</keyword>
<sequence>MRRKLAKVGMLRVMLVDASDAYFALGATGYAFVRGQLALLLVMLLLAKQLDLELGKVNKFG</sequence>
<protein>
    <submittedName>
        <fullName evidence="2">Uncharacterized protein</fullName>
    </submittedName>
</protein>
<feature type="transmembrane region" description="Helical" evidence="1">
    <location>
        <begin position="21"/>
        <end position="47"/>
    </location>
</feature>
<name>A0A117NHH8_PICGL</name>
<evidence type="ECO:0000256" key="1">
    <source>
        <dbReference type="SAM" id="Phobius"/>
    </source>
</evidence>